<dbReference type="InParanoid" id="D6WU29"/>
<evidence type="ECO:0000313" key="1">
    <source>
        <dbReference type="EMBL" id="EFA06272.1"/>
    </source>
</evidence>
<evidence type="ECO:0000313" key="2">
    <source>
        <dbReference type="Proteomes" id="UP000007266"/>
    </source>
</evidence>
<proteinExistence type="predicted"/>
<reference evidence="1 2" key="1">
    <citation type="journal article" date="2008" name="Nature">
        <title>The genome of the model beetle and pest Tribolium castaneum.</title>
        <authorList>
            <consortium name="Tribolium Genome Sequencing Consortium"/>
            <person name="Richards S."/>
            <person name="Gibbs R.A."/>
            <person name="Weinstock G.M."/>
            <person name="Brown S.J."/>
            <person name="Denell R."/>
            <person name="Beeman R.W."/>
            <person name="Gibbs R."/>
            <person name="Beeman R.W."/>
            <person name="Brown S.J."/>
            <person name="Bucher G."/>
            <person name="Friedrich M."/>
            <person name="Grimmelikhuijzen C.J."/>
            <person name="Klingler M."/>
            <person name="Lorenzen M."/>
            <person name="Richards S."/>
            <person name="Roth S."/>
            <person name="Schroder R."/>
            <person name="Tautz D."/>
            <person name="Zdobnov E.M."/>
            <person name="Muzny D."/>
            <person name="Gibbs R.A."/>
            <person name="Weinstock G.M."/>
            <person name="Attaway T."/>
            <person name="Bell S."/>
            <person name="Buhay C.J."/>
            <person name="Chandrabose M.N."/>
            <person name="Chavez D."/>
            <person name="Clerk-Blankenburg K.P."/>
            <person name="Cree A."/>
            <person name="Dao M."/>
            <person name="Davis C."/>
            <person name="Chacko J."/>
            <person name="Dinh H."/>
            <person name="Dugan-Rocha S."/>
            <person name="Fowler G."/>
            <person name="Garner T.T."/>
            <person name="Garnes J."/>
            <person name="Gnirke A."/>
            <person name="Hawes A."/>
            <person name="Hernandez J."/>
            <person name="Hines S."/>
            <person name="Holder M."/>
            <person name="Hume J."/>
            <person name="Jhangiani S.N."/>
            <person name="Joshi V."/>
            <person name="Khan Z.M."/>
            <person name="Jackson L."/>
            <person name="Kovar C."/>
            <person name="Kowis A."/>
            <person name="Lee S."/>
            <person name="Lewis L.R."/>
            <person name="Margolis J."/>
            <person name="Morgan M."/>
            <person name="Nazareth L.V."/>
            <person name="Nguyen N."/>
            <person name="Okwuonu G."/>
            <person name="Parker D."/>
            <person name="Richards S."/>
            <person name="Ruiz S.J."/>
            <person name="Santibanez J."/>
            <person name="Savard J."/>
            <person name="Scherer S.E."/>
            <person name="Schneider B."/>
            <person name="Sodergren E."/>
            <person name="Tautz D."/>
            <person name="Vattahil S."/>
            <person name="Villasana D."/>
            <person name="White C.S."/>
            <person name="Wright R."/>
            <person name="Park Y."/>
            <person name="Beeman R.W."/>
            <person name="Lord J."/>
            <person name="Oppert B."/>
            <person name="Lorenzen M."/>
            <person name="Brown S."/>
            <person name="Wang L."/>
            <person name="Savard J."/>
            <person name="Tautz D."/>
            <person name="Richards S."/>
            <person name="Weinstock G."/>
            <person name="Gibbs R.A."/>
            <person name="Liu Y."/>
            <person name="Worley K."/>
            <person name="Weinstock G."/>
            <person name="Elsik C.G."/>
            <person name="Reese J.T."/>
            <person name="Elhaik E."/>
            <person name="Landan G."/>
            <person name="Graur D."/>
            <person name="Arensburger P."/>
            <person name="Atkinson P."/>
            <person name="Beeman R.W."/>
            <person name="Beidler J."/>
            <person name="Brown S.J."/>
            <person name="Demuth J.P."/>
            <person name="Drury D.W."/>
            <person name="Du Y.Z."/>
            <person name="Fujiwara H."/>
            <person name="Lorenzen M."/>
            <person name="Maselli V."/>
            <person name="Osanai M."/>
            <person name="Park Y."/>
            <person name="Robertson H.M."/>
            <person name="Tu Z."/>
            <person name="Wang J.J."/>
            <person name="Wang S."/>
            <person name="Richards S."/>
            <person name="Song H."/>
            <person name="Zhang L."/>
            <person name="Sodergren E."/>
            <person name="Werner D."/>
            <person name="Stanke M."/>
            <person name="Morgenstern B."/>
            <person name="Solovyev V."/>
            <person name="Kosarev P."/>
            <person name="Brown G."/>
            <person name="Chen H.C."/>
            <person name="Ermolaeva O."/>
            <person name="Hlavina W."/>
            <person name="Kapustin Y."/>
            <person name="Kiryutin B."/>
            <person name="Kitts P."/>
            <person name="Maglott D."/>
            <person name="Pruitt K."/>
            <person name="Sapojnikov V."/>
            <person name="Souvorov A."/>
            <person name="Mackey A.J."/>
            <person name="Waterhouse R.M."/>
            <person name="Wyder S."/>
            <person name="Zdobnov E.M."/>
            <person name="Zdobnov E.M."/>
            <person name="Wyder S."/>
            <person name="Kriventseva E.V."/>
            <person name="Kadowaki T."/>
            <person name="Bork P."/>
            <person name="Aranda M."/>
            <person name="Bao R."/>
            <person name="Beermann A."/>
            <person name="Berns N."/>
            <person name="Bolognesi R."/>
            <person name="Bonneton F."/>
            <person name="Bopp D."/>
            <person name="Brown S.J."/>
            <person name="Bucher G."/>
            <person name="Butts T."/>
            <person name="Chaumot A."/>
            <person name="Denell R.E."/>
            <person name="Ferrier D.E."/>
            <person name="Friedrich M."/>
            <person name="Gordon C.M."/>
            <person name="Jindra M."/>
            <person name="Klingler M."/>
            <person name="Lan Q."/>
            <person name="Lattorff H.M."/>
            <person name="Laudet V."/>
            <person name="von Levetsow C."/>
            <person name="Liu Z."/>
            <person name="Lutz R."/>
            <person name="Lynch J.A."/>
            <person name="da Fonseca R.N."/>
            <person name="Posnien N."/>
            <person name="Reuter R."/>
            <person name="Roth S."/>
            <person name="Savard J."/>
            <person name="Schinko J.B."/>
            <person name="Schmitt C."/>
            <person name="Schoppmeier M."/>
            <person name="Schroder R."/>
            <person name="Shippy T.D."/>
            <person name="Simonnet F."/>
            <person name="Marques-Souza H."/>
            <person name="Tautz D."/>
            <person name="Tomoyasu Y."/>
            <person name="Trauner J."/>
            <person name="Van der Zee M."/>
            <person name="Vervoort M."/>
            <person name="Wittkopp N."/>
            <person name="Wimmer E.A."/>
            <person name="Yang X."/>
            <person name="Jones A.K."/>
            <person name="Sattelle D.B."/>
            <person name="Ebert P.R."/>
            <person name="Nelson D."/>
            <person name="Scott J.G."/>
            <person name="Beeman R.W."/>
            <person name="Muthukrishnan S."/>
            <person name="Kramer K.J."/>
            <person name="Arakane Y."/>
            <person name="Beeman R.W."/>
            <person name="Zhu Q."/>
            <person name="Hogenkamp D."/>
            <person name="Dixit R."/>
            <person name="Oppert B."/>
            <person name="Jiang H."/>
            <person name="Zou Z."/>
            <person name="Marshall J."/>
            <person name="Elpidina E."/>
            <person name="Vinokurov K."/>
            <person name="Oppert C."/>
            <person name="Zou Z."/>
            <person name="Evans J."/>
            <person name="Lu Z."/>
            <person name="Zhao P."/>
            <person name="Sumathipala N."/>
            <person name="Altincicek B."/>
            <person name="Vilcinskas A."/>
            <person name="Williams M."/>
            <person name="Hultmark D."/>
            <person name="Hetru C."/>
            <person name="Jiang H."/>
            <person name="Grimmelikhuijzen C.J."/>
            <person name="Hauser F."/>
            <person name="Cazzamali G."/>
            <person name="Williamson M."/>
            <person name="Park Y."/>
            <person name="Li B."/>
            <person name="Tanaka Y."/>
            <person name="Predel R."/>
            <person name="Neupert S."/>
            <person name="Schachtner J."/>
            <person name="Verleyen P."/>
            <person name="Raible F."/>
            <person name="Bork P."/>
            <person name="Friedrich M."/>
            <person name="Walden K.K."/>
            <person name="Robertson H.M."/>
            <person name="Angeli S."/>
            <person name="Foret S."/>
            <person name="Bucher G."/>
            <person name="Schuetz S."/>
            <person name="Maleszka R."/>
            <person name="Wimmer E.A."/>
            <person name="Beeman R.W."/>
            <person name="Lorenzen M."/>
            <person name="Tomoyasu Y."/>
            <person name="Miller S.C."/>
            <person name="Grossmann D."/>
            <person name="Bucher G."/>
        </authorList>
    </citation>
    <scope>NUCLEOTIDE SEQUENCE [LARGE SCALE GENOMIC DNA]</scope>
    <source>
        <strain evidence="1 2">Georgia GA2</strain>
    </source>
</reference>
<protein>
    <submittedName>
        <fullName evidence="1">Uncharacterized protein</fullName>
    </submittedName>
</protein>
<dbReference type="EMBL" id="KQ971352">
    <property type="protein sequence ID" value="EFA06272.1"/>
    <property type="molecule type" value="Genomic_DNA"/>
</dbReference>
<sequence>MWLPPTRIKPGIIAHSHARELFVMRKSLESSGAPPERERLNPLKLQEVETGTTSNTISAIRRSLIICLPPFSHLFD</sequence>
<accession>D6WU29</accession>
<reference evidence="1 2" key="2">
    <citation type="journal article" date="2010" name="Nucleic Acids Res.">
        <title>BeetleBase in 2010: revisions to provide comprehensive genomic information for Tribolium castaneum.</title>
        <authorList>
            <person name="Kim H.S."/>
            <person name="Murphy T."/>
            <person name="Xia J."/>
            <person name="Caragea D."/>
            <person name="Park Y."/>
            <person name="Beeman R.W."/>
            <person name="Lorenzen M.D."/>
            <person name="Butcher S."/>
            <person name="Manak J.R."/>
            <person name="Brown S.J."/>
        </authorList>
    </citation>
    <scope>GENOME REANNOTATION</scope>
    <source>
        <strain evidence="1 2">Georgia GA2</strain>
    </source>
</reference>
<dbReference type="HOGENOM" id="CLU_2657669_0_0_1"/>
<dbReference type="Proteomes" id="UP000007266">
    <property type="component" value="Linkage group 7"/>
</dbReference>
<keyword evidence="2" id="KW-1185">Reference proteome</keyword>
<name>D6WU29_TRICA</name>
<dbReference type="AlphaFoldDB" id="D6WU29"/>
<organism evidence="1 2">
    <name type="scientific">Tribolium castaneum</name>
    <name type="common">Red flour beetle</name>
    <dbReference type="NCBI Taxonomy" id="7070"/>
    <lineage>
        <taxon>Eukaryota</taxon>
        <taxon>Metazoa</taxon>
        <taxon>Ecdysozoa</taxon>
        <taxon>Arthropoda</taxon>
        <taxon>Hexapoda</taxon>
        <taxon>Insecta</taxon>
        <taxon>Pterygota</taxon>
        <taxon>Neoptera</taxon>
        <taxon>Endopterygota</taxon>
        <taxon>Coleoptera</taxon>
        <taxon>Polyphaga</taxon>
        <taxon>Cucujiformia</taxon>
        <taxon>Tenebrionidae</taxon>
        <taxon>Tenebrionidae incertae sedis</taxon>
        <taxon>Tribolium</taxon>
    </lineage>
</organism>
<gene>
    <name evidence="1" type="primary">GLEAN_09136</name>
    <name evidence="1" type="ORF">TcasGA2_TC009136</name>
</gene>